<keyword evidence="7" id="KW-0139">CF(1)</keyword>
<organism evidence="8 9">
    <name type="scientific">Microbacterium oryzae</name>
    <dbReference type="NCBI Taxonomy" id="743009"/>
    <lineage>
        <taxon>Bacteria</taxon>
        <taxon>Bacillati</taxon>
        <taxon>Actinomycetota</taxon>
        <taxon>Actinomycetes</taxon>
        <taxon>Micrococcales</taxon>
        <taxon>Microbacteriaceae</taxon>
        <taxon>Microbacterium</taxon>
    </lineage>
</organism>
<dbReference type="Pfam" id="PF00213">
    <property type="entry name" value="OSCP"/>
    <property type="match status" value="1"/>
</dbReference>
<gene>
    <name evidence="7" type="primary">atpH</name>
    <name evidence="8" type="ORF">D7D94_06595</name>
</gene>
<dbReference type="RefSeq" id="WP_156241865.1">
    <property type="nucleotide sequence ID" value="NZ_BAAAZL010000004.1"/>
</dbReference>
<dbReference type="InterPro" id="IPR000711">
    <property type="entry name" value="ATPase_OSCP/dsu"/>
</dbReference>
<evidence type="ECO:0000256" key="1">
    <source>
        <dbReference type="ARBA" id="ARBA00004370"/>
    </source>
</evidence>
<dbReference type="GO" id="GO:0046933">
    <property type="term" value="F:proton-transporting ATP synthase activity, rotational mechanism"/>
    <property type="evidence" value="ECO:0007669"/>
    <property type="project" value="UniProtKB-UniRule"/>
</dbReference>
<dbReference type="NCBIfam" id="NF009967">
    <property type="entry name" value="PRK13430.1"/>
    <property type="match status" value="1"/>
</dbReference>
<keyword evidence="7" id="KW-1003">Cell membrane</keyword>
<evidence type="ECO:0000256" key="7">
    <source>
        <dbReference type="HAMAP-Rule" id="MF_01416"/>
    </source>
</evidence>
<evidence type="ECO:0000256" key="4">
    <source>
        <dbReference type="ARBA" id="ARBA00023065"/>
    </source>
</evidence>
<dbReference type="OrthoDB" id="5242917at2"/>
<dbReference type="EMBL" id="CP032550">
    <property type="protein sequence ID" value="QGU27373.1"/>
    <property type="molecule type" value="Genomic_DNA"/>
</dbReference>
<keyword evidence="6 7" id="KW-0066">ATP synthesis</keyword>
<dbReference type="Proteomes" id="UP000422989">
    <property type="component" value="Chromosome"/>
</dbReference>
<comment type="similarity">
    <text evidence="7">Belongs to the ATPase delta chain family.</text>
</comment>
<dbReference type="AlphaFoldDB" id="A0A6I6DX47"/>
<accession>A0A6I6DX47</accession>
<dbReference type="HAMAP" id="MF_01416">
    <property type="entry name" value="ATP_synth_delta_bact"/>
    <property type="match status" value="1"/>
</dbReference>
<name>A0A6I6DX47_9MICO</name>
<keyword evidence="4 7" id="KW-0406">Ion transport</keyword>
<keyword evidence="5 7" id="KW-0472">Membrane</keyword>
<dbReference type="PRINTS" id="PR00125">
    <property type="entry name" value="ATPASEDELTA"/>
</dbReference>
<evidence type="ECO:0000313" key="8">
    <source>
        <dbReference type="EMBL" id="QGU27373.1"/>
    </source>
</evidence>
<dbReference type="GO" id="GO:0045259">
    <property type="term" value="C:proton-transporting ATP synthase complex"/>
    <property type="evidence" value="ECO:0007669"/>
    <property type="project" value="UniProtKB-KW"/>
</dbReference>
<dbReference type="NCBIfam" id="TIGR01145">
    <property type="entry name" value="ATP_synt_delta"/>
    <property type="match status" value="1"/>
</dbReference>
<reference evidence="8 9" key="1">
    <citation type="submission" date="2018-09" db="EMBL/GenBank/DDBJ databases">
        <title>Whole genome sequencing of Microbacterium oryzae strain MB-10T.</title>
        <authorList>
            <person name="Das S.K."/>
        </authorList>
    </citation>
    <scope>NUCLEOTIDE SEQUENCE [LARGE SCALE GENOMIC DNA]</scope>
    <source>
        <strain evidence="8 9">MB-10</strain>
    </source>
</reference>
<evidence type="ECO:0000313" key="9">
    <source>
        <dbReference type="Proteomes" id="UP000422989"/>
    </source>
</evidence>
<comment type="subcellular location">
    <subcellularLocation>
        <location evidence="7">Cell membrane</location>
        <topology evidence="7">Peripheral membrane protein</topology>
    </subcellularLocation>
    <subcellularLocation>
        <location evidence="1">Membrane</location>
    </subcellularLocation>
</comment>
<protein>
    <recommendedName>
        <fullName evidence="7">ATP synthase subunit delta</fullName>
    </recommendedName>
    <alternativeName>
        <fullName evidence="7">ATP synthase F(1) sector subunit delta</fullName>
    </alternativeName>
    <alternativeName>
        <fullName evidence="7">F-type ATPase subunit delta</fullName>
        <shortName evidence="7">F-ATPase subunit delta</shortName>
    </alternativeName>
</protein>
<keyword evidence="3 7" id="KW-0375">Hydrogen ion transport</keyword>
<dbReference type="GO" id="GO:0005886">
    <property type="term" value="C:plasma membrane"/>
    <property type="evidence" value="ECO:0007669"/>
    <property type="project" value="UniProtKB-SubCell"/>
</dbReference>
<keyword evidence="2 7" id="KW-0813">Transport</keyword>
<evidence type="ECO:0000256" key="6">
    <source>
        <dbReference type="ARBA" id="ARBA00023310"/>
    </source>
</evidence>
<dbReference type="PANTHER" id="PTHR11910">
    <property type="entry name" value="ATP SYNTHASE DELTA CHAIN"/>
    <property type="match status" value="1"/>
</dbReference>
<proteinExistence type="inferred from homology"/>
<sequence>MGSATTQALAASASALDAAPVDLDTARELFAASRAVAGAPALSGALTDSAATAENRGALVSRAFGALSLVTRGLIAQVVSQRWSSGDDLVSGLEELAIRAAAKAEAADVEAELFQVVRIISANPQLELALGSRLGGSAKKGELIGSLLQGRASEGTTLIVSSLVQQSRGRRVRAMLNRAMRIAAAQRGRTVATVYTAAPLSPVQSERLASALSNRYGGEIALNPVIDPTVVGGIRIQVADDVIDGSISSRLADLRQRLAG</sequence>
<comment type="function">
    <text evidence="7">This protein is part of the stalk that links CF(0) to CF(1). It either transmits conformational changes from CF(0) to CF(1) or is implicated in proton conduction.</text>
</comment>
<comment type="function">
    <text evidence="7">F(1)F(0) ATP synthase produces ATP from ADP in the presence of a proton or sodium gradient. F-type ATPases consist of two structural domains, F(1) containing the extramembraneous catalytic core and F(0) containing the membrane proton channel, linked together by a central stalk and a peripheral stalk. During catalysis, ATP synthesis in the catalytic domain of F(1) is coupled via a rotary mechanism of the central stalk subunits to proton translocation.</text>
</comment>
<evidence type="ECO:0000256" key="2">
    <source>
        <dbReference type="ARBA" id="ARBA00022448"/>
    </source>
</evidence>
<evidence type="ECO:0000256" key="5">
    <source>
        <dbReference type="ARBA" id="ARBA00023136"/>
    </source>
</evidence>
<keyword evidence="9" id="KW-1185">Reference proteome</keyword>
<evidence type="ECO:0000256" key="3">
    <source>
        <dbReference type="ARBA" id="ARBA00022781"/>
    </source>
</evidence>
<dbReference type="KEGG" id="moj:D7D94_06595"/>